<keyword evidence="8" id="KW-0472">Membrane</keyword>
<dbReference type="Gene3D" id="3.10.450.350">
    <property type="match status" value="1"/>
</dbReference>
<evidence type="ECO:0000256" key="2">
    <source>
        <dbReference type="ARBA" id="ARBA00022670"/>
    </source>
</evidence>
<feature type="domain" description="M23ase beta-sheet core" evidence="9">
    <location>
        <begin position="273"/>
        <end position="367"/>
    </location>
</feature>
<keyword evidence="2" id="KW-0645">Protease</keyword>
<keyword evidence="8" id="KW-1133">Transmembrane helix</keyword>
<dbReference type="CDD" id="cd12797">
    <property type="entry name" value="M23_peptidase"/>
    <property type="match status" value="1"/>
</dbReference>
<dbReference type="RefSeq" id="WP_245935955.1">
    <property type="nucleotide sequence ID" value="NZ_UHIC01000001.1"/>
</dbReference>
<evidence type="ECO:0000256" key="3">
    <source>
        <dbReference type="ARBA" id="ARBA00022723"/>
    </source>
</evidence>
<gene>
    <name evidence="10" type="primary">nlpD_1</name>
    <name evidence="10" type="ORF">NCTC13337_00642</name>
</gene>
<evidence type="ECO:0000256" key="5">
    <source>
        <dbReference type="ARBA" id="ARBA00022833"/>
    </source>
</evidence>
<dbReference type="Gene3D" id="2.70.70.10">
    <property type="entry name" value="Glucose Permease (Domain IIA)"/>
    <property type="match status" value="1"/>
</dbReference>
<dbReference type="PANTHER" id="PTHR21666:SF288">
    <property type="entry name" value="CELL DIVISION PROTEIN YTFB"/>
    <property type="match status" value="1"/>
</dbReference>
<keyword evidence="4 10" id="KW-0378">Hydrolase</keyword>
<feature type="compositionally biased region" description="Low complexity" evidence="7">
    <location>
        <begin position="88"/>
        <end position="132"/>
    </location>
</feature>
<evidence type="ECO:0000256" key="4">
    <source>
        <dbReference type="ARBA" id="ARBA00022801"/>
    </source>
</evidence>
<dbReference type="InterPro" id="IPR016047">
    <property type="entry name" value="M23ase_b-sheet_dom"/>
</dbReference>
<sequence length="408" mass="45947">MQRLKYHADRVIKRFLPWVFLLATGGIIFYLYYPYPETTLSPPQSEHDTASDEQSLIPEQTLIPSEVPSDTKASKTHTPIDADKKKALPPSASSQAQTSPKDTLPAYSSSETTSASLESSSTSSAQIETSTSPQIEEPKTKEQKSSYFEKKLYRIGKATNAWQVLQNRSINPTLMQQLLPLKKRLLGSFNYVEILYNDYINKGEISPINSKILAVRTNKWTLFSYEVDGEMEYYDIDGNAPDLAMDRVPFAYTRITSPFDLHRRHPITHRIRPHEGVDLKGSYGTPIASTGDGIVTFAGWQNGYGRLVIVNHNNGYETRYGHLSAIDVSTGQRVKRGQFIAKLGNSGISTGAHLHYEVRIEGIPYDPMTVKLPSYHPLPKSKLTTWKQYSNIYLEAITDIKKQGYTDK</sequence>
<name>A0A380MQB5_9GAMM</name>
<protein>
    <submittedName>
        <fullName evidence="10">Murein hydrolase activator NlpD</fullName>
    </submittedName>
</protein>
<dbReference type="InterPro" id="IPR011055">
    <property type="entry name" value="Dup_hybrid_motif"/>
</dbReference>
<dbReference type="GO" id="GO:0004222">
    <property type="term" value="F:metalloendopeptidase activity"/>
    <property type="evidence" value="ECO:0007669"/>
    <property type="project" value="TreeGrafter"/>
</dbReference>
<keyword evidence="11" id="KW-1185">Reference proteome</keyword>
<keyword evidence="6" id="KW-0482">Metalloprotease</keyword>
<evidence type="ECO:0000256" key="8">
    <source>
        <dbReference type="SAM" id="Phobius"/>
    </source>
</evidence>
<keyword evidence="3" id="KW-0479">Metal-binding</keyword>
<evidence type="ECO:0000313" key="11">
    <source>
        <dbReference type="Proteomes" id="UP000254601"/>
    </source>
</evidence>
<dbReference type="Pfam" id="PF01551">
    <property type="entry name" value="Peptidase_M23"/>
    <property type="match status" value="1"/>
</dbReference>
<organism evidence="10 11">
    <name type="scientific">Suttonella ornithocola</name>
    <dbReference type="NCBI Taxonomy" id="279832"/>
    <lineage>
        <taxon>Bacteria</taxon>
        <taxon>Pseudomonadati</taxon>
        <taxon>Pseudomonadota</taxon>
        <taxon>Gammaproteobacteria</taxon>
        <taxon>Cardiobacteriales</taxon>
        <taxon>Cardiobacteriaceae</taxon>
        <taxon>Suttonella</taxon>
    </lineage>
</organism>
<dbReference type="SUPFAM" id="SSF51261">
    <property type="entry name" value="Duplicated hybrid motif"/>
    <property type="match status" value="1"/>
</dbReference>
<dbReference type="Proteomes" id="UP000254601">
    <property type="component" value="Unassembled WGS sequence"/>
</dbReference>
<reference evidence="10 11" key="1">
    <citation type="submission" date="2018-06" db="EMBL/GenBank/DDBJ databases">
        <authorList>
            <consortium name="Pathogen Informatics"/>
            <person name="Doyle S."/>
        </authorList>
    </citation>
    <scope>NUCLEOTIDE SEQUENCE [LARGE SCALE GENOMIC DNA]</scope>
    <source>
        <strain evidence="10 11">NCTC13337</strain>
    </source>
</reference>
<accession>A0A380MQB5</accession>
<evidence type="ECO:0000313" key="10">
    <source>
        <dbReference type="EMBL" id="SUO94256.1"/>
    </source>
</evidence>
<proteinExistence type="predicted"/>
<dbReference type="GO" id="GO:0006508">
    <property type="term" value="P:proteolysis"/>
    <property type="evidence" value="ECO:0007669"/>
    <property type="project" value="UniProtKB-KW"/>
</dbReference>
<evidence type="ECO:0000259" key="9">
    <source>
        <dbReference type="Pfam" id="PF01551"/>
    </source>
</evidence>
<evidence type="ECO:0000256" key="7">
    <source>
        <dbReference type="SAM" id="MobiDB-lite"/>
    </source>
</evidence>
<dbReference type="PANTHER" id="PTHR21666">
    <property type="entry name" value="PEPTIDASE-RELATED"/>
    <property type="match status" value="1"/>
</dbReference>
<keyword evidence="8" id="KW-0812">Transmembrane</keyword>
<feature type="transmembrane region" description="Helical" evidence="8">
    <location>
        <begin position="15"/>
        <end position="33"/>
    </location>
</feature>
<feature type="region of interest" description="Disordered" evidence="7">
    <location>
        <begin position="62"/>
        <end position="143"/>
    </location>
</feature>
<evidence type="ECO:0000256" key="1">
    <source>
        <dbReference type="ARBA" id="ARBA00001947"/>
    </source>
</evidence>
<comment type="cofactor">
    <cofactor evidence="1">
        <name>Zn(2+)</name>
        <dbReference type="ChEBI" id="CHEBI:29105"/>
    </cofactor>
</comment>
<dbReference type="EMBL" id="UHIC01000001">
    <property type="protein sequence ID" value="SUO94256.1"/>
    <property type="molecule type" value="Genomic_DNA"/>
</dbReference>
<dbReference type="GO" id="GO:0046872">
    <property type="term" value="F:metal ion binding"/>
    <property type="evidence" value="ECO:0007669"/>
    <property type="project" value="UniProtKB-KW"/>
</dbReference>
<evidence type="ECO:0000256" key="6">
    <source>
        <dbReference type="ARBA" id="ARBA00023049"/>
    </source>
</evidence>
<keyword evidence="5" id="KW-0862">Zinc</keyword>
<dbReference type="AlphaFoldDB" id="A0A380MQB5"/>
<dbReference type="InterPro" id="IPR050570">
    <property type="entry name" value="Cell_wall_metabolism_enzyme"/>
</dbReference>